<dbReference type="FunFam" id="3.40.50.300:FF:000221">
    <property type="entry name" value="Multidrug ABC transporter ATP-binding protein"/>
    <property type="match status" value="1"/>
</dbReference>
<name>A0A6M0STR2_CLOBO</name>
<keyword evidence="4 9" id="KW-0812">Transmembrane</keyword>
<dbReference type="Gene3D" id="3.40.50.300">
    <property type="entry name" value="P-loop containing nucleotide triphosphate hydrolases"/>
    <property type="match status" value="1"/>
</dbReference>
<feature type="transmembrane region" description="Helical" evidence="9">
    <location>
        <begin position="140"/>
        <end position="160"/>
    </location>
</feature>
<keyword evidence="3" id="KW-1003">Cell membrane</keyword>
<dbReference type="InterPro" id="IPR036640">
    <property type="entry name" value="ABC1_TM_sf"/>
</dbReference>
<evidence type="ECO:0000256" key="7">
    <source>
        <dbReference type="ARBA" id="ARBA00022989"/>
    </source>
</evidence>
<evidence type="ECO:0000313" key="12">
    <source>
        <dbReference type="EMBL" id="NFA58897.1"/>
    </source>
</evidence>
<dbReference type="PROSITE" id="PS00211">
    <property type="entry name" value="ABC_TRANSPORTER_1"/>
    <property type="match status" value="1"/>
</dbReference>
<dbReference type="InterPro" id="IPR003439">
    <property type="entry name" value="ABC_transporter-like_ATP-bd"/>
</dbReference>
<keyword evidence="6 12" id="KW-0067">ATP-binding</keyword>
<keyword evidence="5" id="KW-0547">Nucleotide-binding</keyword>
<dbReference type="GO" id="GO:0034040">
    <property type="term" value="F:ATPase-coupled lipid transmembrane transporter activity"/>
    <property type="evidence" value="ECO:0007669"/>
    <property type="project" value="TreeGrafter"/>
</dbReference>
<keyword evidence="7 9" id="KW-1133">Transmembrane helix</keyword>
<dbReference type="Gene3D" id="1.20.1560.10">
    <property type="entry name" value="ABC transporter type 1, transmembrane domain"/>
    <property type="match status" value="1"/>
</dbReference>
<dbReference type="GO" id="GO:0005524">
    <property type="term" value="F:ATP binding"/>
    <property type="evidence" value="ECO:0007669"/>
    <property type="project" value="UniProtKB-KW"/>
</dbReference>
<reference evidence="12 13" key="1">
    <citation type="submission" date="2019-02" db="EMBL/GenBank/DDBJ databases">
        <title>Genome sequencing of Clostridium botulinum clinical isolates.</title>
        <authorList>
            <person name="Brunt J."/>
            <person name="Van Vliet A.H.M."/>
            <person name="Stringer S.C."/>
            <person name="Grant K.A."/>
            <person name="Carter A.C."/>
            <person name="Peck M.W."/>
        </authorList>
    </citation>
    <scope>NUCLEOTIDE SEQUENCE [LARGE SCALE GENOMIC DNA]</scope>
    <source>
        <strain evidence="12 13">R1125/03</strain>
    </source>
</reference>
<proteinExistence type="predicted"/>
<dbReference type="InterPro" id="IPR017871">
    <property type="entry name" value="ABC_transporter-like_CS"/>
</dbReference>
<dbReference type="Pfam" id="PF00005">
    <property type="entry name" value="ABC_tran"/>
    <property type="match status" value="1"/>
</dbReference>
<evidence type="ECO:0000256" key="1">
    <source>
        <dbReference type="ARBA" id="ARBA00004651"/>
    </source>
</evidence>
<feature type="transmembrane region" description="Helical" evidence="9">
    <location>
        <begin position="252"/>
        <end position="273"/>
    </location>
</feature>
<feature type="transmembrane region" description="Helical" evidence="9">
    <location>
        <begin position="20"/>
        <end position="41"/>
    </location>
</feature>
<evidence type="ECO:0000313" key="13">
    <source>
        <dbReference type="Proteomes" id="UP000473089"/>
    </source>
</evidence>
<evidence type="ECO:0000256" key="4">
    <source>
        <dbReference type="ARBA" id="ARBA00022692"/>
    </source>
</evidence>
<dbReference type="Pfam" id="PF00664">
    <property type="entry name" value="ABC_membrane"/>
    <property type="match status" value="1"/>
</dbReference>
<dbReference type="AlphaFoldDB" id="A0A6M0STR2"/>
<dbReference type="EMBL" id="SGJP01000001">
    <property type="protein sequence ID" value="NFA58897.1"/>
    <property type="molecule type" value="Genomic_DNA"/>
</dbReference>
<dbReference type="GO" id="GO:0016887">
    <property type="term" value="F:ATP hydrolysis activity"/>
    <property type="evidence" value="ECO:0007669"/>
    <property type="project" value="InterPro"/>
</dbReference>
<dbReference type="Proteomes" id="UP000473089">
    <property type="component" value="Unassembled WGS sequence"/>
</dbReference>
<comment type="caution">
    <text evidence="12">The sequence shown here is derived from an EMBL/GenBank/DDBJ whole genome shotgun (WGS) entry which is preliminary data.</text>
</comment>
<protein>
    <submittedName>
        <fullName evidence="12">ABC transporter ATP-binding protein</fullName>
    </submittedName>
</protein>
<dbReference type="SMART" id="SM00382">
    <property type="entry name" value="AAA"/>
    <property type="match status" value="1"/>
</dbReference>
<evidence type="ECO:0000256" key="3">
    <source>
        <dbReference type="ARBA" id="ARBA00022475"/>
    </source>
</evidence>
<gene>
    <name evidence="12" type="ORF">EXM42_00295</name>
</gene>
<feature type="domain" description="ABC transmembrane type-1" evidence="11">
    <location>
        <begin position="25"/>
        <end position="307"/>
    </location>
</feature>
<dbReference type="InterPro" id="IPR027417">
    <property type="entry name" value="P-loop_NTPase"/>
</dbReference>
<comment type="subcellular location">
    <subcellularLocation>
        <location evidence="1">Cell membrane</location>
        <topology evidence="1">Multi-pass membrane protein</topology>
    </subcellularLocation>
</comment>
<evidence type="ECO:0000259" key="11">
    <source>
        <dbReference type="PROSITE" id="PS50929"/>
    </source>
</evidence>
<evidence type="ECO:0000256" key="6">
    <source>
        <dbReference type="ARBA" id="ARBA00022840"/>
    </source>
</evidence>
<dbReference type="SUPFAM" id="SSF52540">
    <property type="entry name" value="P-loop containing nucleoside triphosphate hydrolases"/>
    <property type="match status" value="1"/>
</dbReference>
<evidence type="ECO:0000256" key="8">
    <source>
        <dbReference type="ARBA" id="ARBA00023136"/>
    </source>
</evidence>
<feature type="transmembrane region" description="Helical" evidence="9">
    <location>
        <begin position="61"/>
        <end position="79"/>
    </location>
</feature>
<keyword evidence="2" id="KW-0813">Transport</keyword>
<evidence type="ECO:0000256" key="9">
    <source>
        <dbReference type="SAM" id="Phobius"/>
    </source>
</evidence>
<dbReference type="InterPro" id="IPR011527">
    <property type="entry name" value="ABC1_TM_dom"/>
</dbReference>
<dbReference type="SUPFAM" id="SSF90123">
    <property type="entry name" value="ABC transporter transmembrane region"/>
    <property type="match status" value="1"/>
</dbReference>
<dbReference type="PROSITE" id="PS50929">
    <property type="entry name" value="ABC_TM1F"/>
    <property type="match status" value="1"/>
</dbReference>
<feature type="transmembrane region" description="Helical" evidence="9">
    <location>
        <begin position="166"/>
        <end position="184"/>
    </location>
</feature>
<dbReference type="PROSITE" id="PS50893">
    <property type="entry name" value="ABC_TRANSPORTER_2"/>
    <property type="match status" value="1"/>
</dbReference>
<feature type="transmembrane region" description="Helical" evidence="9">
    <location>
        <begin position="279"/>
        <end position="303"/>
    </location>
</feature>
<dbReference type="PANTHER" id="PTHR24221:SF397">
    <property type="entry name" value="ABC TRANSPORTER, ATP-BINDING TRANSMEMBRANE PROTEIN"/>
    <property type="match status" value="1"/>
</dbReference>
<evidence type="ECO:0000256" key="5">
    <source>
        <dbReference type="ARBA" id="ARBA00022741"/>
    </source>
</evidence>
<dbReference type="GO" id="GO:0140359">
    <property type="term" value="F:ABC-type transporter activity"/>
    <property type="evidence" value="ECO:0007669"/>
    <property type="project" value="InterPro"/>
</dbReference>
<accession>A0A6M0STR2</accession>
<sequence>MKEVKEDSAMKILWGWAKAYHGKFIISIVLAILGVICQMLPYFSAVDIATKMINKEKALSSYLIVCVVAFLGYLGKVIFSNFSTAISHTATYYTLRDLRENIVKKLARVPMGTILNTPSGQYKNTIVDRVEGMEPTFAHLIPEMTANILVPVFIIVYLLILDWRMALLSIVTLIIGLVVMSVGMKNYPVKWEGAVKAGKNMTDAVVEYIGGIEVVKAFSQSAGSYKKYSDAVNYNGNYYVDWMRDSQKTMSAYNGILPSVLICILPFGFAFWSSGSLGMTTFIAIIIFSLGLISPIMSAFTFVDDLAVLKTNVGEINNILRTKELNHKEVNVNLKNHCIKLKDVSFSYDEDKEILHGINLEIEPGTMNAFVGPSGSGKSTIAKLIAGYWDVTSGSISLGGYKLNDIPLTQLSDKISYVSQDNYLFNRSIRENIRMGNPKATDKEVEEVAKKSSCDSFIRNLDNGYDTIVGSGGSHLSGGERQRIAIARAMLKNAPIVILDEATAYIDAENEVLVQKAISALTVGKTLIVIAHRLSTIVDANKIVVINQGTVEAQGTHRELLLSCTLYKNMWEKHIGVRVKELGE</sequence>
<dbReference type="GO" id="GO:0005886">
    <property type="term" value="C:plasma membrane"/>
    <property type="evidence" value="ECO:0007669"/>
    <property type="project" value="UniProtKB-SubCell"/>
</dbReference>
<evidence type="ECO:0000256" key="2">
    <source>
        <dbReference type="ARBA" id="ARBA00022448"/>
    </source>
</evidence>
<dbReference type="PANTHER" id="PTHR24221">
    <property type="entry name" value="ATP-BINDING CASSETTE SUB-FAMILY B"/>
    <property type="match status" value="1"/>
</dbReference>
<feature type="domain" description="ABC transporter" evidence="10">
    <location>
        <begin position="339"/>
        <end position="573"/>
    </location>
</feature>
<dbReference type="InterPro" id="IPR003593">
    <property type="entry name" value="AAA+_ATPase"/>
</dbReference>
<keyword evidence="8 9" id="KW-0472">Membrane</keyword>
<dbReference type="InterPro" id="IPR039421">
    <property type="entry name" value="Type_1_exporter"/>
</dbReference>
<organism evidence="12 13">
    <name type="scientific">Clostridium botulinum</name>
    <dbReference type="NCBI Taxonomy" id="1491"/>
    <lineage>
        <taxon>Bacteria</taxon>
        <taxon>Bacillati</taxon>
        <taxon>Bacillota</taxon>
        <taxon>Clostridia</taxon>
        <taxon>Eubacteriales</taxon>
        <taxon>Clostridiaceae</taxon>
        <taxon>Clostridium</taxon>
    </lineage>
</organism>
<evidence type="ECO:0000259" key="10">
    <source>
        <dbReference type="PROSITE" id="PS50893"/>
    </source>
</evidence>